<keyword evidence="2" id="KW-1185">Reference proteome</keyword>
<organism evidence="1 2">
    <name type="scientific">Candidatus Sulfobium mesophilum</name>
    <dbReference type="NCBI Taxonomy" id="2016548"/>
    <lineage>
        <taxon>Bacteria</taxon>
        <taxon>Pseudomonadati</taxon>
        <taxon>Nitrospirota</taxon>
        <taxon>Nitrospiria</taxon>
        <taxon>Nitrospirales</taxon>
        <taxon>Nitrospiraceae</taxon>
        <taxon>Candidatus Sulfobium</taxon>
    </lineage>
</organism>
<sequence>MFGASTNGKSGDFGSPMWRFESSRPSQHLIIELISVKERGY</sequence>
<protein>
    <submittedName>
        <fullName evidence="1">Uncharacterized protein</fullName>
    </submittedName>
</protein>
<dbReference type="EMBL" id="OUUY01000121">
    <property type="protein sequence ID" value="SPQ01803.1"/>
    <property type="molecule type" value="Genomic_DNA"/>
</dbReference>
<name>A0A2U3QK58_9BACT</name>
<evidence type="ECO:0000313" key="2">
    <source>
        <dbReference type="Proteomes" id="UP000245125"/>
    </source>
</evidence>
<accession>A0A2U3QK58</accession>
<dbReference type="AlphaFoldDB" id="A0A2U3QK58"/>
<proteinExistence type="predicted"/>
<evidence type="ECO:0000313" key="1">
    <source>
        <dbReference type="EMBL" id="SPQ01803.1"/>
    </source>
</evidence>
<dbReference type="Proteomes" id="UP000245125">
    <property type="component" value="Unassembled WGS sequence"/>
</dbReference>
<gene>
    <name evidence="1" type="ORF">NBG4_710010</name>
</gene>
<reference evidence="2" key="1">
    <citation type="submission" date="2018-03" db="EMBL/GenBank/DDBJ databases">
        <authorList>
            <person name="Zecchin S."/>
        </authorList>
    </citation>
    <scope>NUCLEOTIDE SEQUENCE [LARGE SCALE GENOMIC DNA]</scope>
</reference>